<evidence type="ECO:0000313" key="2">
    <source>
        <dbReference type="EMBL" id="KAF5260513.1"/>
    </source>
</evidence>
<dbReference type="SUPFAM" id="SSF53098">
    <property type="entry name" value="Ribonuclease H-like"/>
    <property type="match status" value="1"/>
</dbReference>
<organism evidence="2 3">
    <name type="scientific">Fusarium oxysporum</name>
    <name type="common">Fusarium vascular wilt</name>
    <dbReference type="NCBI Taxonomy" id="5507"/>
    <lineage>
        <taxon>Eukaryota</taxon>
        <taxon>Fungi</taxon>
        <taxon>Dikarya</taxon>
        <taxon>Ascomycota</taxon>
        <taxon>Pezizomycotina</taxon>
        <taxon>Sordariomycetes</taxon>
        <taxon>Hypocreomycetidae</taxon>
        <taxon>Hypocreales</taxon>
        <taxon>Nectriaceae</taxon>
        <taxon>Fusarium</taxon>
        <taxon>Fusarium oxysporum species complex</taxon>
    </lineage>
</organism>
<dbReference type="InterPro" id="IPR012337">
    <property type="entry name" value="RNaseH-like_sf"/>
</dbReference>
<gene>
    <name evidence="2" type="ORF">FOXYS1_8828</name>
</gene>
<dbReference type="EMBL" id="JAAFOW010001461">
    <property type="protein sequence ID" value="KAF5260513.1"/>
    <property type="molecule type" value="Genomic_DNA"/>
</dbReference>
<sequence length="637" mass="71867">SASSAQRLWRSTPPNNFDTFTRNAPHIDSFMNVSKAPRDALDRQATVAVFTSAKPYSLYEEPETLKLFQMLNSAYKPPNHNRVASFLDPVCLNYQQRVKALLDEAPHLNVVFDASDDISSNRIINASIEVPSSVSFTGRQSISKIMITRLRIHQQECYRQRKAFIAAAITGWGAQLAAVKSVFDNKDALRAFARDSVILNGMKQVIIKEEKQVTQPSLSQVISYINDLEFWANLEMLFKVLQPIGHAQANSERDRAGLGEVIPRWLSIQASWDALKEAGQDPLINYQELKALRKQRFDVQTDDIHYMAFALDPATTDPKHHLLTTDILRRAHNLLEENTNAEEYCNIFQEFCQFRAREGKLFDPGSRIYRAASEGTPYHQHVLDSWRYLHSMNVSLAALAKRVLGALANSAASYGFTIHQDNSPIFDGSCRLGPAEVFNAEATGALEGIKALNLRESASQNIFICLDNLAAATCLRGTPPTPLKASFSTFRLWRHRMEPHRYAGCQDTPTSPATNEPINRSKQHRCSLSPKGLDQRWLICGKSRDRIRKRHSRRGGPPPLLSSTRDSVSRQPQAVRRSSRSRAQPCTICWQRDPFTGTLPHTTRDLTTSMHAWSAHATDSKHRTTFSIAERYRRVIG</sequence>
<accession>A0A8H5A8C4</accession>
<evidence type="ECO:0000256" key="1">
    <source>
        <dbReference type="SAM" id="MobiDB-lite"/>
    </source>
</evidence>
<dbReference type="AlphaFoldDB" id="A0A8H5A8C4"/>
<proteinExistence type="predicted"/>
<comment type="caution">
    <text evidence="2">The sequence shown here is derived from an EMBL/GenBank/DDBJ whole genome shotgun (WGS) entry which is preliminary data.</text>
</comment>
<feature type="compositionally biased region" description="Polar residues" evidence="1">
    <location>
        <begin position="507"/>
        <end position="520"/>
    </location>
</feature>
<feature type="region of interest" description="Disordered" evidence="1">
    <location>
        <begin position="503"/>
        <end position="529"/>
    </location>
</feature>
<dbReference type="Proteomes" id="UP000558688">
    <property type="component" value="Unassembled WGS sequence"/>
</dbReference>
<evidence type="ECO:0008006" key="4">
    <source>
        <dbReference type="Google" id="ProtNLM"/>
    </source>
</evidence>
<protein>
    <recommendedName>
        <fullName evidence="4">DUF659 domain-containing protein</fullName>
    </recommendedName>
</protein>
<evidence type="ECO:0000313" key="3">
    <source>
        <dbReference type="Proteomes" id="UP000558688"/>
    </source>
</evidence>
<name>A0A8H5A8C4_FUSOX</name>
<reference evidence="2" key="1">
    <citation type="submission" date="2020-02" db="EMBL/GenBank/DDBJ databases">
        <title>Identification and distribution of gene clusters putatively required for synthesis of sphingolipid metabolism inhibitors in phylogenetically diverse species of the filamentous fungus Fusarium.</title>
        <authorList>
            <person name="Kim H.-S."/>
            <person name="Busman M."/>
            <person name="Brown D.W."/>
            <person name="Divon H."/>
            <person name="Uhlig S."/>
            <person name="Proctor R.H."/>
        </authorList>
    </citation>
    <scope>NUCLEOTIDE SEQUENCE [LARGE SCALE GENOMIC DNA]</scope>
    <source>
        <strain evidence="2">NRRL 39464</strain>
    </source>
</reference>
<feature type="non-terminal residue" evidence="2">
    <location>
        <position position="1"/>
    </location>
</feature>
<feature type="region of interest" description="Disordered" evidence="1">
    <location>
        <begin position="546"/>
        <end position="583"/>
    </location>
</feature>
<feature type="compositionally biased region" description="Low complexity" evidence="1">
    <location>
        <begin position="569"/>
        <end position="583"/>
    </location>
</feature>